<feature type="transmembrane region" description="Helical" evidence="1">
    <location>
        <begin position="125"/>
        <end position="149"/>
    </location>
</feature>
<feature type="transmembrane region" description="Helical" evidence="1">
    <location>
        <begin position="48"/>
        <end position="68"/>
    </location>
</feature>
<dbReference type="PANTHER" id="PTHR11328">
    <property type="entry name" value="MAJOR FACILITATOR SUPERFAMILY DOMAIN-CONTAINING PROTEIN"/>
    <property type="match status" value="1"/>
</dbReference>
<dbReference type="PANTHER" id="PTHR11328:SF24">
    <property type="entry name" value="MAJOR FACILITATOR SUPERFAMILY (MFS) PROFILE DOMAIN-CONTAINING PROTEIN"/>
    <property type="match status" value="1"/>
</dbReference>
<accession>A0A934WUB3</accession>
<organism evidence="2 3">
    <name type="scientific">Ruminococcus difficilis</name>
    <dbReference type="NCBI Taxonomy" id="2763069"/>
    <lineage>
        <taxon>Bacteria</taxon>
        <taxon>Bacillati</taxon>
        <taxon>Bacillota</taxon>
        <taxon>Clostridia</taxon>
        <taxon>Eubacteriales</taxon>
        <taxon>Oscillospiraceae</taxon>
        <taxon>Ruminococcus</taxon>
    </lineage>
</organism>
<dbReference type="GO" id="GO:0005886">
    <property type="term" value="C:plasma membrane"/>
    <property type="evidence" value="ECO:0007669"/>
    <property type="project" value="TreeGrafter"/>
</dbReference>
<dbReference type="EMBL" id="JAEQMG010000180">
    <property type="protein sequence ID" value="MBK6090113.1"/>
    <property type="molecule type" value="Genomic_DNA"/>
</dbReference>
<dbReference type="Pfam" id="PF13347">
    <property type="entry name" value="MFS_2"/>
    <property type="match status" value="1"/>
</dbReference>
<sequence length="466" mass="51178">MKRLTKKQMRIFAVGQLGWSTLSGIISAWFVTFYLPTQVDIENGAIQYIVPGLVIGGFLTVLGLITALSRIFDAITDPWIASLSDRSKNPRGRRIPFMQYAAIPLSLVTVLLFCAPVNMISGWNIAWISVFIVLFYLFMTMYCTPYNALISEFGKTQDDRMYISTAISLTFFGGTMLAYTPFVFAGMLRGSVGFAWSYRICFIVLAIISCICMLIPTFCLKEKEFVDTKPSNVNMLKSLSATFKNKSFRTFAGSDIMYWVGLTLFQTGLPFFVKVSMKLDESFTMYFLGGMTVLSACFYPFVSKLVKKFGKKKLVIIGFLGLALAYVIAGLIGVIGTTVIPGVVYGVAICVIAAFPMALLGIIPQSIVADVAEADGIETGENREGMFFAARTFAMKFGQSIAMLVFTSLAIIGTTQNTNSNDITASVTGMILVGFVAVAFCVLGAIILGFYNEKKIMDTIEKKKSK</sequence>
<name>A0A934WUB3_9FIRM</name>
<feature type="transmembrane region" description="Helical" evidence="1">
    <location>
        <begin position="314"/>
        <end position="336"/>
    </location>
</feature>
<feature type="transmembrane region" description="Helical" evidence="1">
    <location>
        <begin position="97"/>
        <end position="119"/>
    </location>
</feature>
<keyword evidence="1" id="KW-1133">Transmembrane helix</keyword>
<feature type="transmembrane region" description="Helical" evidence="1">
    <location>
        <begin position="342"/>
        <end position="363"/>
    </location>
</feature>
<feature type="transmembrane region" description="Helical" evidence="1">
    <location>
        <begin position="256"/>
        <end position="277"/>
    </location>
</feature>
<dbReference type="GO" id="GO:0008643">
    <property type="term" value="P:carbohydrate transport"/>
    <property type="evidence" value="ECO:0007669"/>
    <property type="project" value="InterPro"/>
</dbReference>
<dbReference type="GO" id="GO:0015293">
    <property type="term" value="F:symporter activity"/>
    <property type="evidence" value="ECO:0007669"/>
    <property type="project" value="InterPro"/>
</dbReference>
<keyword evidence="1" id="KW-0812">Transmembrane</keyword>
<dbReference type="Proteomes" id="UP000633365">
    <property type="component" value="Unassembled WGS sequence"/>
</dbReference>
<keyword evidence="1" id="KW-0472">Membrane</keyword>
<reference evidence="2" key="1">
    <citation type="submission" date="2021-01" db="EMBL/GenBank/DDBJ databases">
        <title>Genome public.</title>
        <authorList>
            <person name="Liu C."/>
            <person name="Sun Q."/>
        </authorList>
    </citation>
    <scope>NUCLEOTIDE SEQUENCE</scope>
    <source>
        <strain evidence="2">M6</strain>
    </source>
</reference>
<evidence type="ECO:0000313" key="2">
    <source>
        <dbReference type="EMBL" id="MBK6090113.1"/>
    </source>
</evidence>
<evidence type="ECO:0000256" key="1">
    <source>
        <dbReference type="SAM" id="Phobius"/>
    </source>
</evidence>
<dbReference type="RefSeq" id="WP_201428792.1">
    <property type="nucleotide sequence ID" value="NZ_JAEQMG010000180.1"/>
</dbReference>
<dbReference type="SUPFAM" id="SSF103473">
    <property type="entry name" value="MFS general substrate transporter"/>
    <property type="match status" value="1"/>
</dbReference>
<dbReference type="InterPro" id="IPR036259">
    <property type="entry name" value="MFS_trans_sf"/>
</dbReference>
<dbReference type="InterPro" id="IPR039672">
    <property type="entry name" value="MFS_2"/>
</dbReference>
<feature type="transmembrane region" description="Helical" evidence="1">
    <location>
        <begin position="425"/>
        <end position="451"/>
    </location>
</feature>
<dbReference type="Gene3D" id="1.20.1250.20">
    <property type="entry name" value="MFS general substrate transporter like domains"/>
    <property type="match status" value="2"/>
</dbReference>
<gene>
    <name evidence="2" type="ORF">JKK62_15935</name>
</gene>
<evidence type="ECO:0000313" key="3">
    <source>
        <dbReference type="Proteomes" id="UP000633365"/>
    </source>
</evidence>
<feature type="transmembrane region" description="Helical" evidence="1">
    <location>
        <begin position="161"/>
        <end position="184"/>
    </location>
</feature>
<proteinExistence type="predicted"/>
<feature type="transmembrane region" description="Helical" evidence="1">
    <location>
        <begin position="393"/>
        <end position="413"/>
    </location>
</feature>
<dbReference type="AlphaFoldDB" id="A0A934WUB3"/>
<keyword evidence="3" id="KW-1185">Reference proteome</keyword>
<feature type="transmembrane region" description="Helical" evidence="1">
    <location>
        <begin position="12"/>
        <end position="36"/>
    </location>
</feature>
<comment type="caution">
    <text evidence="2">The sequence shown here is derived from an EMBL/GenBank/DDBJ whole genome shotgun (WGS) entry which is preliminary data.</text>
</comment>
<protein>
    <submittedName>
        <fullName evidence="2">MFS transporter</fullName>
    </submittedName>
</protein>
<feature type="transmembrane region" description="Helical" evidence="1">
    <location>
        <begin position="196"/>
        <end position="220"/>
    </location>
</feature>
<feature type="transmembrane region" description="Helical" evidence="1">
    <location>
        <begin position="283"/>
        <end position="302"/>
    </location>
</feature>